<keyword evidence="2" id="KW-0540">Nuclease</keyword>
<dbReference type="CDD" id="cd00085">
    <property type="entry name" value="HNHc"/>
    <property type="match status" value="1"/>
</dbReference>
<evidence type="ECO:0000313" key="3">
    <source>
        <dbReference type="Proteomes" id="UP000217216"/>
    </source>
</evidence>
<dbReference type="InterPro" id="IPR003615">
    <property type="entry name" value="HNH_nuc"/>
</dbReference>
<dbReference type="GeneID" id="300656597"/>
<keyword evidence="2" id="KW-0255">Endonuclease</keyword>
<dbReference type="KEGG" id="plak:A1s21155_00370"/>
<dbReference type="Proteomes" id="UP000217216">
    <property type="component" value="Chromosome"/>
</dbReference>
<dbReference type="EMBL" id="CP016770">
    <property type="protein sequence ID" value="ASY11478.1"/>
    <property type="molecule type" value="Genomic_DNA"/>
</dbReference>
<evidence type="ECO:0000313" key="2">
    <source>
        <dbReference type="EMBL" id="ASY11478.1"/>
    </source>
</evidence>
<dbReference type="GO" id="GO:0008270">
    <property type="term" value="F:zinc ion binding"/>
    <property type="evidence" value="ECO:0007669"/>
    <property type="project" value="InterPro"/>
</dbReference>
<feature type="domain" description="HNH" evidence="1">
    <location>
        <begin position="164"/>
        <end position="188"/>
    </location>
</feature>
<dbReference type="PANTHER" id="PTHR33877:SF2">
    <property type="entry name" value="OS07G0170200 PROTEIN"/>
    <property type="match status" value="1"/>
</dbReference>
<accession>A0AAD0E4Z4</accession>
<reference evidence="2 3" key="1">
    <citation type="submission" date="2016-07" db="EMBL/GenBank/DDBJ databases">
        <title>High microdiversification within the ubiquitous acI lineage of Actinobacteria.</title>
        <authorList>
            <person name="Neuenschwander S.M."/>
            <person name="Salcher M."/>
            <person name="Ghai R."/>
            <person name="Pernthaler J."/>
        </authorList>
    </citation>
    <scope>NUCLEOTIDE SEQUENCE [LARGE SCALE GENOMIC DNA]</scope>
    <source>
        <strain evidence="2">MMS-21-155</strain>
    </source>
</reference>
<dbReference type="RefSeq" id="WP_095695918.1">
    <property type="nucleotide sequence ID" value="NZ_CP016770.1"/>
</dbReference>
<proteinExistence type="predicted"/>
<dbReference type="GO" id="GO:0004519">
    <property type="term" value="F:endonuclease activity"/>
    <property type="evidence" value="ECO:0007669"/>
    <property type="project" value="UniProtKB-KW"/>
</dbReference>
<dbReference type="Gene3D" id="1.10.30.50">
    <property type="match status" value="1"/>
</dbReference>
<evidence type="ECO:0000259" key="1">
    <source>
        <dbReference type="Pfam" id="PF01844"/>
    </source>
</evidence>
<keyword evidence="3" id="KW-1185">Reference proteome</keyword>
<dbReference type="GO" id="GO:0003676">
    <property type="term" value="F:nucleic acid binding"/>
    <property type="evidence" value="ECO:0007669"/>
    <property type="project" value="InterPro"/>
</dbReference>
<dbReference type="AlphaFoldDB" id="A0AAD0E4Z4"/>
<dbReference type="Pfam" id="PF01844">
    <property type="entry name" value="HNH"/>
    <property type="match status" value="1"/>
</dbReference>
<dbReference type="InterPro" id="IPR052892">
    <property type="entry name" value="NA-targeting_endonuclease"/>
</dbReference>
<name>A0AAD0E4Z4_9ACTN</name>
<sequence>MCRGKEYCEILGNDPSTWSRECPLPLPEFFDDALGFFVHTVEELVLGNLEKALVALEAAKADQVGSFFIEHGQQSAYFRVRDRKKIDEENKLAKKENESPRLNPSLEKEVFKRDCYRCRYCGQRVVAKEIFSEVSRILGAEKFSVERENTKRNGLTLGLRGVADHVDPYASGGETEAENLVTSCYSCNFGKAGYSLDQMGLEDPRERKSIDDEWRGLTEFLPALREIK</sequence>
<organism evidence="2 3">
    <name type="scientific">Candidatus Planktophila dulcis</name>
    <dbReference type="NCBI Taxonomy" id="1884914"/>
    <lineage>
        <taxon>Bacteria</taxon>
        <taxon>Bacillati</taxon>
        <taxon>Actinomycetota</taxon>
        <taxon>Actinomycetes</taxon>
        <taxon>Candidatus Nanopelagicales</taxon>
        <taxon>Candidatus Nanopelagicaceae</taxon>
        <taxon>Candidatus Planktophila</taxon>
    </lineage>
</organism>
<protein>
    <submittedName>
        <fullName evidence="2">HNH endonuclease</fullName>
    </submittedName>
</protein>
<keyword evidence="2" id="KW-0378">Hydrolase</keyword>
<gene>
    <name evidence="2" type="ORF">A1s21155_00370</name>
</gene>
<dbReference type="InterPro" id="IPR002711">
    <property type="entry name" value="HNH"/>
</dbReference>
<dbReference type="PANTHER" id="PTHR33877">
    <property type="entry name" value="SLL1193 PROTEIN"/>
    <property type="match status" value="1"/>
</dbReference>